<organism evidence="2 3">
    <name type="scientific">Lactococcus garvieae</name>
    <dbReference type="NCBI Taxonomy" id="1363"/>
    <lineage>
        <taxon>Bacteria</taxon>
        <taxon>Bacillati</taxon>
        <taxon>Bacillota</taxon>
        <taxon>Bacilli</taxon>
        <taxon>Lactobacillales</taxon>
        <taxon>Streptococcaceae</taxon>
        <taxon>Lactococcus</taxon>
    </lineage>
</organism>
<protein>
    <recommendedName>
        <fullName evidence="4">DUF262 domain-containing protein</fullName>
    </recommendedName>
</protein>
<accession>A0AA46TVK8</accession>
<keyword evidence="1" id="KW-1133">Transmembrane helix</keyword>
<keyword evidence="1" id="KW-0472">Membrane</keyword>
<name>A0AA46TVK8_9LACT</name>
<dbReference type="EMBL" id="CP109635">
    <property type="protein sequence ID" value="UYT10434.1"/>
    <property type="molecule type" value="Genomic_DNA"/>
</dbReference>
<reference evidence="2" key="1">
    <citation type="submission" date="2022-10" db="EMBL/GenBank/DDBJ databases">
        <title>Genome assembly of Lactococcus garvieae isolates from cricket gut.</title>
        <authorList>
            <person name="Luecke A.R."/>
            <person name="Brown A.M.V."/>
            <person name="Wakeman C.A."/>
        </authorList>
    </citation>
    <scope>NUCLEOTIDE SEQUENCE</scope>
    <source>
        <strain evidence="2">Alexii-11_2</strain>
    </source>
</reference>
<proteinExistence type="predicted"/>
<evidence type="ECO:0000256" key="1">
    <source>
        <dbReference type="SAM" id="Phobius"/>
    </source>
</evidence>
<dbReference type="RefSeq" id="WP_264308268.1">
    <property type="nucleotide sequence ID" value="NZ_CP109635.1"/>
</dbReference>
<sequence>MLKIYDISTDKVIESKFINVKVSYEYALDNFYPRISELDFQRNPLNKKFYQRLEDDIVSGCVMPSITIAIMDEYPDKMDHTGLEHYLQEKIQSSFVLDGIQRLTTLKRASEKQGFDKNRPLFVDILICKSMNKLFYRMITLNNGQKPMSARHQIEILASKLINFEEFDIEIISEKNKISKDRHKISLDQDDIIKAYLAFMSSSVNIDNQKIIASRMDSLLTDKIMQSDLNHREIEFYEVLSFVSKHMKASPHIKKWFEIPNNLIGFSASSSINFNKYQNIESNLLEQSIELFEQAFNGIDVSKIQLGKARRRMVEFYFIIPASFASSIILTACHSLIFGYVSPNVNLFKINLRLAVVSSSMR</sequence>
<evidence type="ECO:0008006" key="4">
    <source>
        <dbReference type="Google" id="ProtNLM"/>
    </source>
</evidence>
<keyword evidence="1" id="KW-0812">Transmembrane</keyword>
<gene>
    <name evidence="2" type="ORF">OF801_00405</name>
</gene>
<feature type="transmembrane region" description="Helical" evidence="1">
    <location>
        <begin position="316"/>
        <end position="341"/>
    </location>
</feature>
<dbReference type="Proteomes" id="UP001164042">
    <property type="component" value="Chromosome"/>
</dbReference>
<dbReference type="AlphaFoldDB" id="A0AA46TVK8"/>
<evidence type="ECO:0000313" key="2">
    <source>
        <dbReference type="EMBL" id="UYT10434.1"/>
    </source>
</evidence>
<evidence type="ECO:0000313" key="3">
    <source>
        <dbReference type="Proteomes" id="UP001164042"/>
    </source>
</evidence>